<feature type="region of interest" description="Disordered" evidence="1">
    <location>
        <begin position="48"/>
        <end position="92"/>
    </location>
</feature>
<comment type="caution">
    <text evidence="3">The sequence shown here is derived from an EMBL/GenBank/DDBJ whole genome shotgun (WGS) entry which is preliminary data.</text>
</comment>
<accession>A0A1J4JTU8</accession>
<sequence>MNFGLKTQNTGASSSFNFNFGNLGASTTTKPTTTPATTTPSFNFGITSTPSSSGTTPSLAAPLSTTLPTTTATTTPAAGPSKPPVTSVGTPYSTTKVSVKTTSGSDGTGNLNNIIGQEKFKNYSPLELRVFDYITQQKIAELPPPPAAPAIMTPNFTSFSTTTTTKTTTQAPASGTNTSGTYAATDATEQLSETAIQNAQGLPTPMAAKIMTAAEFFKPNTTKLKKFQRTEVSIKHEDTQKFVDYSILFKPKSTLRSKTVAAPIVVNSSLLKCGVPVEESTKEFYVLPTNDHFDEAPKIEESKTFKTFPAIKDIHNLNSVKNFRISKTDVATIDFLNDVNISNINFNKDIIIRSCLVDVYRIKKAIPQEGTGMNTKAMIVMNGAWPKNIANGIREKPRLPAQQKDYENVLKEYCGSKNAQFVFYLAEQGIFQFIVPNFNNGPFDLP</sequence>
<evidence type="ECO:0000313" key="4">
    <source>
        <dbReference type="Proteomes" id="UP000179807"/>
    </source>
</evidence>
<dbReference type="GeneID" id="94843089"/>
<dbReference type="PROSITE" id="PS51434">
    <property type="entry name" value="NUP_C"/>
    <property type="match status" value="1"/>
</dbReference>
<dbReference type="Pfam" id="PF04096">
    <property type="entry name" value="Nucleoporin2"/>
    <property type="match status" value="1"/>
</dbReference>
<dbReference type="SUPFAM" id="SSF82215">
    <property type="entry name" value="C-terminal autoproteolytic domain of nucleoporin nup98"/>
    <property type="match status" value="1"/>
</dbReference>
<dbReference type="VEuPathDB" id="TrichDB:TRFO_32221"/>
<evidence type="ECO:0000313" key="3">
    <source>
        <dbReference type="EMBL" id="OHT00926.1"/>
    </source>
</evidence>
<evidence type="ECO:0000256" key="1">
    <source>
        <dbReference type="SAM" id="MobiDB-lite"/>
    </source>
</evidence>
<name>A0A1J4JTU8_9EUKA</name>
<feature type="domain" description="Peptidase S59" evidence="2">
    <location>
        <begin position="290"/>
        <end position="438"/>
    </location>
</feature>
<dbReference type="InterPro" id="IPR007230">
    <property type="entry name" value="Nup98_auto-Pept-S59_dom"/>
</dbReference>
<keyword evidence="4" id="KW-1185">Reference proteome</keyword>
<dbReference type="RefSeq" id="XP_068354062.1">
    <property type="nucleotide sequence ID" value="XM_068508385.1"/>
</dbReference>
<organism evidence="3 4">
    <name type="scientific">Tritrichomonas foetus</name>
    <dbReference type="NCBI Taxonomy" id="1144522"/>
    <lineage>
        <taxon>Eukaryota</taxon>
        <taxon>Metamonada</taxon>
        <taxon>Parabasalia</taxon>
        <taxon>Tritrichomonadida</taxon>
        <taxon>Tritrichomonadidae</taxon>
        <taxon>Tritrichomonas</taxon>
    </lineage>
</organism>
<dbReference type="InterPro" id="IPR036903">
    <property type="entry name" value="Nup98_auto-Pept-S59_dom_sf"/>
</dbReference>
<feature type="compositionally biased region" description="Low complexity" evidence="1">
    <location>
        <begin position="48"/>
        <end position="80"/>
    </location>
</feature>
<dbReference type="Proteomes" id="UP000179807">
    <property type="component" value="Unassembled WGS sequence"/>
</dbReference>
<dbReference type="EMBL" id="MLAK01000931">
    <property type="protein sequence ID" value="OHT00926.1"/>
    <property type="molecule type" value="Genomic_DNA"/>
</dbReference>
<dbReference type="Gene3D" id="3.30.1610.10">
    <property type="entry name" value="Peptidase S59, nucleoporin"/>
    <property type="match status" value="1"/>
</dbReference>
<dbReference type="GO" id="GO:0017056">
    <property type="term" value="F:structural constituent of nuclear pore"/>
    <property type="evidence" value="ECO:0007669"/>
    <property type="project" value="InterPro"/>
</dbReference>
<gene>
    <name evidence="3" type="ORF">TRFO_32221</name>
</gene>
<evidence type="ECO:0000259" key="2">
    <source>
        <dbReference type="PROSITE" id="PS51434"/>
    </source>
</evidence>
<proteinExistence type="predicted"/>
<dbReference type="AlphaFoldDB" id="A0A1J4JTU8"/>
<reference evidence="3" key="1">
    <citation type="submission" date="2016-10" db="EMBL/GenBank/DDBJ databases">
        <authorList>
            <person name="Benchimol M."/>
            <person name="Almeida L.G."/>
            <person name="Vasconcelos A.T."/>
            <person name="Perreira-Neves A."/>
            <person name="Rosa I.A."/>
            <person name="Tasca T."/>
            <person name="Bogo M.R."/>
            <person name="de Souza W."/>
        </authorList>
    </citation>
    <scope>NUCLEOTIDE SEQUENCE [LARGE SCALE GENOMIC DNA]</scope>
    <source>
        <strain evidence="3">K</strain>
    </source>
</reference>
<dbReference type="OrthoDB" id="3797628at2759"/>
<protein>
    <recommendedName>
        <fullName evidence="2">Peptidase S59 domain-containing protein</fullName>
    </recommendedName>
</protein>
<dbReference type="GO" id="GO:0005643">
    <property type="term" value="C:nuclear pore"/>
    <property type="evidence" value="ECO:0007669"/>
    <property type="project" value="InterPro"/>
</dbReference>